<dbReference type="InParanoid" id="A0A2G5CRE7"/>
<organism evidence="3 4">
    <name type="scientific">Aquilegia coerulea</name>
    <name type="common">Rocky mountain columbine</name>
    <dbReference type="NCBI Taxonomy" id="218851"/>
    <lineage>
        <taxon>Eukaryota</taxon>
        <taxon>Viridiplantae</taxon>
        <taxon>Streptophyta</taxon>
        <taxon>Embryophyta</taxon>
        <taxon>Tracheophyta</taxon>
        <taxon>Spermatophyta</taxon>
        <taxon>Magnoliopsida</taxon>
        <taxon>Ranunculales</taxon>
        <taxon>Ranunculaceae</taxon>
        <taxon>Thalictroideae</taxon>
        <taxon>Aquilegia</taxon>
    </lineage>
</organism>
<reference evidence="3 4" key="1">
    <citation type="submission" date="2017-09" db="EMBL/GenBank/DDBJ databases">
        <title>WGS assembly of Aquilegia coerulea Goldsmith.</title>
        <authorList>
            <person name="Hodges S."/>
            <person name="Kramer E."/>
            <person name="Nordborg M."/>
            <person name="Tomkins J."/>
            <person name="Borevitz J."/>
            <person name="Derieg N."/>
            <person name="Yan J."/>
            <person name="Mihaltcheva S."/>
            <person name="Hayes R.D."/>
            <person name="Rokhsar D."/>
        </authorList>
    </citation>
    <scope>NUCLEOTIDE SEQUENCE [LARGE SCALE GENOMIC DNA]</scope>
    <source>
        <strain evidence="4">cv. Goldsmith</strain>
    </source>
</reference>
<evidence type="ECO:0000313" key="3">
    <source>
        <dbReference type="EMBL" id="PIA33852.1"/>
    </source>
</evidence>
<feature type="region of interest" description="Disordered" evidence="1">
    <location>
        <begin position="1144"/>
        <end position="1169"/>
    </location>
</feature>
<sequence length="1188" mass="132130">MEVAELCSEYTSKIRTTNVEKCWPFDGNPKEMKKEVVEELLPPITIKKFKWWSNDDLEDEQVVLEEKDIGFGKVVLRNEEEEEGRVMMNCPVCLSYKALSVNAMGVHVDSCLARVSRKERKKAVMEGKMKMGKLSSKQPIKKRSIMEIFAVAPQIEGIDDCEEDDQSKDEEEVVGILNKLRNASKEKKKKMKMKMKAIAKKEKTHKLKGLIQVALVGKLKSSMSRKKANPKTKLLGKPNKLKTIWGSRKYREPIGNLVHGILKKRKSTVDSSGMSSAIDNTPGHDLTNHLHQANKHVRFTGSDYVLDSPSSISRLQMQNSCEVHSSDSMVFPSVNHQVEKAGDSVSPATSKAAEVNGSSKDVATGVTCGAGFQSMNGNEGVDDIDCGIVLPTCGSSNSMKCQDRGQALSDESVRLAWNYPSLENFRLLSHGKSSSSRNSSYAGITGLGSSSQTGLMNLPDNCAVSMHRFGVMDSMADATSDALTSVFNKIKGTDGRDPFFRQDTLQNLESSALHQPFFQLLPKNLMTSLSSLEQPKQDKVSPSVYGNRFHDDNFIGLPLNSQGELINIHPRGKGGLNQLKKHENQLKKQNMKNFASNLPAHNFVGQKSSFDHLDNNRSCYVGTTYPKDKFNLFPEQDYATNFNISSRTGISDLTRRTEVLRKDLMEGKNTSVHQLGFDLNQMNISSCACSQYRQTQSQTEKEKVTCIDNSDHGCLQTMRLMGKDVTVGRNIKEAQVSDDGKVWTDKNVIKEHCPTVVENSSLSRNYQLEATVNASSEKLKETRIQSLGSQGKPTRPSLPQNAIDARFAHSYHNWQANKTPQSCMPLTPGDQSIKMQHFSYPVHAEESMSRTMRMPGTFMYGEEYPKLCSEIRFPTSSQYQFHCMHLNSTQGLTRSSPGFQSPFFSQGCAECVQPSLPKRSSKGLPPWMLNASPENGTPFSSPQINATASNQAYRTTACNSSALSSRYCTSETSHPNNYGYSLSRKQNLSRTSLGQRPLIPVPPGFKPNSSISTSYRNRVNHKNKYKPPIFHYKNPDYVKRTIKRPADCSDASMKCSKKPVLEMPVQSDAVMETEKEVSVCRSSFYQRGEVTEPYANRDIARDVDHLPVEINKGGWKASAVVNSSEVDSVARSSGPIKLSAGAKHILKPSQKSDQDNTRPIHSSIPIGLVSNSNNASELQKKSSKIYRF</sequence>
<dbReference type="Proteomes" id="UP000230069">
    <property type="component" value="Unassembled WGS sequence"/>
</dbReference>
<dbReference type="AlphaFoldDB" id="A0A2G5CRE7"/>
<evidence type="ECO:0000313" key="4">
    <source>
        <dbReference type="Proteomes" id="UP000230069"/>
    </source>
</evidence>
<keyword evidence="4" id="KW-1185">Reference proteome</keyword>
<dbReference type="PANTHER" id="PTHR36892">
    <property type="entry name" value="OS01G0201800 PROTEIN"/>
    <property type="match status" value="1"/>
</dbReference>
<proteinExistence type="predicted"/>
<dbReference type="InterPro" id="IPR000253">
    <property type="entry name" value="FHA_dom"/>
</dbReference>
<dbReference type="EMBL" id="KZ305056">
    <property type="protein sequence ID" value="PIA33852.1"/>
    <property type="molecule type" value="Genomic_DNA"/>
</dbReference>
<protein>
    <recommendedName>
        <fullName evidence="2">FHA domain-containing protein</fullName>
    </recommendedName>
</protein>
<evidence type="ECO:0000256" key="1">
    <source>
        <dbReference type="SAM" id="MobiDB-lite"/>
    </source>
</evidence>
<name>A0A2G5CRE7_AQUCA</name>
<gene>
    <name evidence="3" type="ORF">AQUCO_03900002v1</name>
</gene>
<feature type="domain" description="FHA" evidence="2">
    <location>
        <begin position="725"/>
        <end position="784"/>
    </location>
</feature>
<accession>A0A2G5CRE7</accession>
<dbReference type="OrthoDB" id="678085at2759"/>
<feature type="region of interest" description="Disordered" evidence="1">
    <location>
        <begin position="994"/>
        <end position="1013"/>
    </location>
</feature>
<dbReference type="PANTHER" id="PTHR36892:SF1">
    <property type="entry name" value="OS05G0518200 PROTEIN"/>
    <property type="match status" value="1"/>
</dbReference>
<dbReference type="STRING" id="218851.A0A2G5CRE7"/>
<dbReference type="PROSITE" id="PS50006">
    <property type="entry name" value="FHA_DOMAIN"/>
    <property type="match status" value="1"/>
</dbReference>
<evidence type="ECO:0000259" key="2">
    <source>
        <dbReference type="PROSITE" id="PS50006"/>
    </source>
</evidence>